<evidence type="ECO:0000256" key="1">
    <source>
        <dbReference type="SAM" id="SignalP"/>
    </source>
</evidence>
<evidence type="ECO:0000313" key="3">
    <source>
        <dbReference type="Proteomes" id="UP000030341"/>
    </source>
</evidence>
<dbReference type="HOGENOM" id="CLU_1260571_0_0_6"/>
<reference evidence="2 3" key="1">
    <citation type="submission" date="2014-11" db="EMBL/GenBank/DDBJ databases">
        <title>Complete Genome Sequence of Pseudoalteromonas sp. Strain OCN003 Isolated from Kaneohe Bay, Oahu, Hawaii.</title>
        <authorList>
            <person name="Beurmann S."/>
            <person name="Videau P."/>
            <person name="Ushijima B."/>
            <person name="Smith A.M."/>
            <person name="Aeby G.S."/>
            <person name="Callahan S.M."/>
            <person name="Belcaid M."/>
        </authorList>
    </citation>
    <scope>NUCLEOTIDE SEQUENCE [LARGE SCALE GENOMIC DNA]</scope>
    <source>
        <strain evidence="2 3">OCN003</strain>
    </source>
</reference>
<evidence type="ECO:0008006" key="4">
    <source>
        <dbReference type="Google" id="ProtNLM"/>
    </source>
</evidence>
<feature type="chain" id="PRO_5002026987" description="IPT/TIG domain-containing protein" evidence="1">
    <location>
        <begin position="22"/>
        <end position="219"/>
    </location>
</feature>
<dbReference type="STRING" id="1348114.OM33_10830"/>
<dbReference type="KEGG" id="pseo:OM33_10830"/>
<dbReference type="RefSeq" id="WP_038641618.1">
    <property type="nucleotide sequence ID" value="NZ_CP009888.1"/>
</dbReference>
<dbReference type="AlphaFoldDB" id="A0A0A7EHT1"/>
<dbReference type="EMBL" id="CP009888">
    <property type="protein sequence ID" value="AIY65596.1"/>
    <property type="molecule type" value="Genomic_DNA"/>
</dbReference>
<dbReference type="Proteomes" id="UP000030341">
    <property type="component" value="Chromosome 1"/>
</dbReference>
<keyword evidence="3" id="KW-1185">Reference proteome</keyword>
<dbReference type="eggNOG" id="ENOG5033TZD">
    <property type="taxonomic scope" value="Bacteria"/>
</dbReference>
<keyword evidence="1" id="KW-0732">Signal</keyword>
<organism evidence="2 3">
    <name type="scientific">Pseudoalteromonas piratica</name>
    <dbReference type="NCBI Taxonomy" id="1348114"/>
    <lineage>
        <taxon>Bacteria</taxon>
        <taxon>Pseudomonadati</taxon>
        <taxon>Pseudomonadota</taxon>
        <taxon>Gammaproteobacteria</taxon>
        <taxon>Alteromonadales</taxon>
        <taxon>Pseudoalteromonadaceae</taxon>
        <taxon>Pseudoalteromonas</taxon>
    </lineage>
</organism>
<feature type="signal peptide" evidence="1">
    <location>
        <begin position="1"/>
        <end position="21"/>
    </location>
</feature>
<name>A0A0A7EHT1_9GAMM</name>
<gene>
    <name evidence="2" type="ORF">OM33_10830</name>
</gene>
<proteinExistence type="predicted"/>
<evidence type="ECO:0000313" key="2">
    <source>
        <dbReference type="EMBL" id="AIY65596.1"/>
    </source>
</evidence>
<sequence length="219" mass="24447">MKRYFTLTFIAYLLSIFSAFALDTDNDKVLDQYDLSPQQKAKSFAKTDAYLVQLSGVYSDSIASGRYRYGDEVIISGNQLSNLANPIIVIYQHNNIFNFLPITNTLDGLSFKLDVPKSKYSLFIYDNDQKTNELKLEPFAANTPLIFGETSVTLEKGKSVSLAGIGFNKDSKVVLGSLKIVPKSFSTTRLVFDVPYNAAGLQLYIENKDLKGNIIKVSY</sequence>
<dbReference type="OrthoDB" id="9941957at2"/>
<protein>
    <recommendedName>
        <fullName evidence="4">IPT/TIG domain-containing protein</fullName>
    </recommendedName>
</protein>
<accession>A0A0A7EHT1</accession>